<dbReference type="Proteomes" id="UP001057291">
    <property type="component" value="Unassembled WGS sequence"/>
</dbReference>
<proteinExistence type="predicted"/>
<dbReference type="EMBL" id="BOQE01000001">
    <property type="protein sequence ID" value="GIM46818.1"/>
    <property type="molecule type" value="Genomic_DNA"/>
</dbReference>
<name>A0AAV4LGH7_9BACL</name>
<evidence type="ECO:0000313" key="2">
    <source>
        <dbReference type="Proteomes" id="UP001057291"/>
    </source>
</evidence>
<sequence>MPIWPGLVFIGALEMLKDEATANAFFHGVGYLIRLAIGG</sequence>
<keyword evidence="2" id="KW-1185">Reference proteome</keyword>
<accession>A0AAV4LGH7</accession>
<evidence type="ECO:0000313" key="1">
    <source>
        <dbReference type="EMBL" id="GIM46818.1"/>
    </source>
</evidence>
<comment type="caution">
    <text evidence="1">The sequence shown here is derived from an EMBL/GenBank/DDBJ whole genome shotgun (WGS) entry which is preliminary data.</text>
</comment>
<gene>
    <name evidence="1" type="ORF">DNHGIG_23670</name>
</gene>
<dbReference type="AlphaFoldDB" id="A0AAV4LGH7"/>
<protein>
    <submittedName>
        <fullName evidence="1">Uncharacterized protein</fullName>
    </submittedName>
</protein>
<reference evidence="1" key="1">
    <citation type="journal article" date="2023" name="Int. J. Syst. Evol. Microbiol.">
        <title>Collibacillus ludicampi gen. nov., sp. nov., a new soil bacterium of the family Alicyclobacillaceae.</title>
        <authorList>
            <person name="Jojima T."/>
            <person name="Ioku Y."/>
            <person name="Fukuta Y."/>
            <person name="Shirasaka N."/>
            <person name="Matsumura Y."/>
            <person name="Mori M."/>
        </authorList>
    </citation>
    <scope>NUCLEOTIDE SEQUENCE</scope>
    <source>
        <strain evidence="1">TP075</strain>
    </source>
</reference>
<organism evidence="1 2">
    <name type="scientific">Collibacillus ludicampi</name>
    <dbReference type="NCBI Taxonomy" id="2771369"/>
    <lineage>
        <taxon>Bacteria</taxon>
        <taxon>Bacillati</taxon>
        <taxon>Bacillota</taxon>
        <taxon>Bacilli</taxon>
        <taxon>Bacillales</taxon>
        <taxon>Alicyclobacillaceae</taxon>
        <taxon>Collibacillus</taxon>
    </lineage>
</organism>